<protein>
    <submittedName>
        <fullName evidence="1">Uncharacterized protein</fullName>
    </submittedName>
</protein>
<accession>X1STQ9</accession>
<feature type="non-terminal residue" evidence="1">
    <location>
        <position position="1"/>
    </location>
</feature>
<gene>
    <name evidence="1" type="ORF">S12H4_35129</name>
</gene>
<reference evidence="1" key="1">
    <citation type="journal article" date="2014" name="Front. Microbiol.">
        <title>High frequency of phylogenetically diverse reductive dehalogenase-homologous genes in deep subseafloor sedimentary metagenomes.</title>
        <authorList>
            <person name="Kawai M."/>
            <person name="Futagami T."/>
            <person name="Toyoda A."/>
            <person name="Takaki Y."/>
            <person name="Nishi S."/>
            <person name="Hori S."/>
            <person name="Arai W."/>
            <person name="Tsubouchi T."/>
            <person name="Morono Y."/>
            <person name="Uchiyama I."/>
            <person name="Ito T."/>
            <person name="Fujiyama A."/>
            <person name="Inagaki F."/>
            <person name="Takami H."/>
        </authorList>
    </citation>
    <scope>NUCLEOTIDE SEQUENCE</scope>
    <source>
        <strain evidence="1">Expedition CK06-06</strain>
    </source>
</reference>
<dbReference type="AlphaFoldDB" id="X1STQ9"/>
<proteinExistence type="predicted"/>
<sequence length="258" mass="28133">SPSERDGFWFDAADPSLALERAGNHVRLARAEPPWIVVDQSIASLTLGRHWPGQLWRVRVTQLGDMSGLVAQPGYWRAAAIELLQPLPLALLFGPHGEGVLDVLARIPDLSREQARALGEHLPDDGWDRYGRAWERWSSEEEGGATAPSGADASPPTEWYGVLAASRRRGGAHSPVHAGFMQIHKLLRQRAEAVDGEAAFIQEVDEDGDIDESLAPPWDRASDALLFAAMARGAPQYLSADDAEVLARPWRGVFGEPG</sequence>
<evidence type="ECO:0000313" key="1">
    <source>
        <dbReference type="EMBL" id="GAI96338.1"/>
    </source>
</evidence>
<dbReference type="EMBL" id="BARW01020841">
    <property type="protein sequence ID" value="GAI96338.1"/>
    <property type="molecule type" value="Genomic_DNA"/>
</dbReference>
<organism evidence="1">
    <name type="scientific">marine sediment metagenome</name>
    <dbReference type="NCBI Taxonomy" id="412755"/>
    <lineage>
        <taxon>unclassified sequences</taxon>
        <taxon>metagenomes</taxon>
        <taxon>ecological metagenomes</taxon>
    </lineage>
</organism>
<comment type="caution">
    <text evidence="1">The sequence shown here is derived from an EMBL/GenBank/DDBJ whole genome shotgun (WGS) entry which is preliminary data.</text>
</comment>
<name>X1STQ9_9ZZZZ</name>